<keyword evidence="1" id="KW-0328">Glycosyltransferase</keyword>
<dbReference type="EMBL" id="BAABRI010000012">
    <property type="protein sequence ID" value="GAA5483105.1"/>
    <property type="molecule type" value="Genomic_DNA"/>
</dbReference>
<keyword evidence="5" id="KW-1185">Reference proteome</keyword>
<comment type="caution">
    <text evidence="4">The sequence shown here is derived from an EMBL/GenBank/DDBJ whole genome shotgun (WGS) entry which is preliminary data.</text>
</comment>
<evidence type="ECO:0000313" key="4">
    <source>
        <dbReference type="EMBL" id="GAA5483105.1"/>
    </source>
</evidence>
<dbReference type="CDD" id="cd18613">
    <property type="entry name" value="GH130"/>
    <property type="match status" value="1"/>
</dbReference>
<dbReference type="SUPFAM" id="SSF75005">
    <property type="entry name" value="Arabinanase/levansucrase/invertase"/>
    <property type="match status" value="1"/>
</dbReference>
<dbReference type="Proteomes" id="UP001476282">
    <property type="component" value="Unassembled WGS sequence"/>
</dbReference>
<dbReference type="InterPro" id="IPR023296">
    <property type="entry name" value="Glyco_hydro_beta-prop_sf"/>
</dbReference>
<keyword evidence="2" id="KW-0808">Transferase</keyword>
<protein>
    <submittedName>
        <fullName evidence="4">4-O-beta-D-mannosyl-D-glucose phosphorylase</fullName>
    </submittedName>
</protein>
<comment type="similarity">
    <text evidence="3">Belongs to the glycosyl hydrolase 130 family.</text>
</comment>
<evidence type="ECO:0000313" key="5">
    <source>
        <dbReference type="Proteomes" id="UP001476282"/>
    </source>
</evidence>
<reference evidence="4 5" key="1">
    <citation type="submission" date="2024-02" db="EMBL/GenBank/DDBJ databases">
        <title>Haloferula sargassicola NBRC 104335.</title>
        <authorList>
            <person name="Ichikawa N."/>
            <person name="Katano-Makiyama Y."/>
            <person name="Hidaka K."/>
        </authorList>
    </citation>
    <scope>NUCLEOTIDE SEQUENCE [LARGE SCALE GENOMIC DNA]</scope>
    <source>
        <strain evidence="4 5">NBRC 104335</strain>
    </source>
</reference>
<evidence type="ECO:0000256" key="1">
    <source>
        <dbReference type="ARBA" id="ARBA00022676"/>
    </source>
</evidence>
<evidence type="ECO:0000256" key="3">
    <source>
        <dbReference type="ARBA" id="ARBA00024356"/>
    </source>
</evidence>
<gene>
    <name evidence="4" type="ORF">Hsar01_02333</name>
</gene>
<dbReference type="Gene3D" id="2.115.10.20">
    <property type="entry name" value="Glycosyl hydrolase domain, family 43"/>
    <property type="match status" value="1"/>
</dbReference>
<evidence type="ECO:0000256" key="2">
    <source>
        <dbReference type="ARBA" id="ARBA00022679"/>
    </source>
</evidence>
<accession>A0ABP9UNF0</accession>
<sequence length="495" mass="55727">MNSPLDSPRRPQLQPTDIHLLPDHSRVIIRPFIPADPDSVRRIIERAMAIDETGIEQRLAVLHQQFGSRHPKLERAWENHFEHIRQHLPHHTGVSRARRLYLGSLFSGEYAVETAALFNPSIVPHPDQSGVAEGDLRFILSLRATGEGHISSIAFRTGLISSDHRIVLDPVGVRTSSPDLNPDPTFHRGAFFRKLRELEFDSPWSEQLRQSLGDRFTLSELDAALRTASGSTRSSQRESARTRECIRWLASTNYEVTFDPEIPLSQRVIFPNSPIESNGIEDARFVCFTEHDGAVTYYATYTAYNGHAILPQLLETHDFDTFRSISLKGAAVRNKGMSLFPRRIGGKFAMISRQDDENLYLMYSDDPHTWEDAKLLQRPVHPWEAVKIGNCGSPIETPEGWLLLTHGVGAMRRYCIGAMLLDLDDPSIVLGHVHQPLIEPDEPLRNGYVPNVVYTCGALIHGTKLIIPYGLSDTSTTISLVDLSSLLLLLREPHR</sequence>
<organism evidence="4 5">
    <name type="scientific">Haloferula sargassicola</name>
    <dbReference type="NCBI Taxonomy" id="490096"/>
    <lineage>
        <taxon>Bacteria</taxon>
        <taxon>Pseudomonadati</taxon>
        <taxon>Verrucomicrobiota</taxon>
        <taxon>Verrucomicrobiia</taxon>
        <taxon>Verrucomicrobiales</taxon>
        <taxon>Verrucomicrobiaceae</taxon>
        <taxon>Haloferula</taxon>
    </lineage>
</organism>
<dbReference type="InterPro" id="IPR007184">
    <property type="entry name" value="Mannoside_phosphorylase"/>
</dbReference>
<proteinExistence type="inferred from homology"/>
<dbReference type="PANTHER" id="PTHR34106:SF4">
    <property type="entry name" value="BLL5143 PROTEIN"/>
    <property type="match status" value="1"/>
</dbReference>
<name>A0ABP9UNF0_9BACT</name>
<dbReference type="PANTHER" id="PTHR34106">
    <property type="entry name" value="GLYCOSIDASE"/>
    <property type="match status" value="1"/>
</dbReference>
<dbReference type="RefSeq" id="WP_353567230.1">
    <property type="nucleotide sequence ID" value="NZ_BAABRI010000012.1"/>
</dbReference>
<dbReference type="Pfam" id="PF04041">
    <property type="entry name" value="Glyco_hydro_130"/>
    <property type="match status" value="1"/>
</dbReference>